<evidence type="ECO:0000313" key="1">
    <source>
        <dbReference type="EMBL" id="HJC40679.1"/>
    </source>
</evidence>
<feature type="non-terminal residue" evidence="1">
    <location>
        <position position="1"/>
    </location>
</feature>
<dbReference type="AlphaFoldDB" id="A0A9D2T036"/>
<name>A0A9D2T036_9FIRM</name>
<dbReference type="EMBL" id="DWWJ01000073">
    <property type="protein sequence ID" value="HJC40679.1"/>
    <property type="molecule type" value="Genomic_DNA"/>
</dbReference>
<comment type="caution">
    <text evidence="1">The sequence shown here is derived from an EMBL/GenBank/DDBJ whole genome shotgun (WGS) entry which is preliminary data.</text>
</comment>
<evidence type="ECO:0000313" key="2">
    <source>
        <dbReference type="Proteomes" id="UP000823882"/>
    </source>
</evidence>
<organism evidence="1 2">
    <name type="scientific">Candidatus Intestinimonas pullistercoris</name>
    <dbReference type="NCBI Taxonomy" id="2838623"/>
    <lineage>
        <taxon>Bacteria</taxon>
        <taxon>Bacillati</taxon>
        <taxon>Bacillota</taxon>
        <taxon>Clostridia</taxon>
        <taxon>Eubacteriales</taxon>
        <taxon>Intestinimonas</taxon>
    </lineage>
</organism>
<reference evidence="1" key="2">
    <citation type="submission" date="2021-04" db="EMBL/GenBank/DDBJ databases">
        <authorList>
            <person name="Gilroy R."/>
        </authorList>
    </citation>
    <scope>NUCLEOTIDE SEQUENCE</scope>
    <source>
        <strain evidence="1">CHK186-1790</strain>
    </source>
</reference>
<dbReference type="Proteomes" id="UP000823882">
    <property type="component" value="Unassembled WGS sequence"/>
</dbReference>
<protein>
    <submittedName>
        <fullName evidence="1">Uncharacterized protein</fullName>
    </submittedName>
</protein>
<gene>
    <name evidence="1" type="ORF">H9701_03890</name>
</gene>
<reference evidence="1" key="1">
    <citation type="journal article" date="2021" name="PeerJ">
        <title>Extensive microbial diversity within the chicken gut microbiome revealed by metagenomics and culture.</title>
        <authorList>
            <person name="Gilroy R."/>
            <person name="Ravi A."/>
            <person name="Getino M."/>
            <person name="Pursley I."/>
            <person name="Horton D.L."/>
            <person name="Alikhan N.F."/>
            <person name="Baker D."/>
            <person name="Gharbi K."/>
            <person name="Hall N."/>
            <person name="Watson M."/>
            <person name="Adriaenssens E.M."/>
            <person name="Foster-Nyarko E."/>
            <person name="Jarju S."/>
            <person name="Secka A."/>
            <person name="Antonio M."/>
            <person name="Oren A."/>
            <person name="Chaudhuri R.R."/>
            <person name="La Ragione R."/>
            <person name="Hildebrand F."/>
            <person name="Pallen M.J."/>
        </authorList>
    </citation>
    <scope>NUCLEOTIDE SEQUENCE</scope>
    <source>
        <strain evidence="1">CHK186-1790</strain>
    </source>
</reference>
<accession>A0A9D2T036</accession>
<proteinExistence type="predicted"/>
<sequence length="59" mass="6555">HIELPTGASLAVFLFAQRFESPHIAKMAFCITISTGAQFCPLKRLKPLPQQGFQGLHLF</sequence>